<proteinExistence type="predicted"/>
<sequence length="167" mass="19309">MVMVRDSSHRPGRQQRIVVKSNDSSYPTVIEETRREAEHGCVKRYHESWYQRILVVRVVVLARVLQIGISTTSINEALGLPNPFEADLKAKDVEGHAESGSWTLWWWKEHKTSSPLGHYAHEVLETRFNTEAWRSETGTLPFSCLITLLCKREKAAHEGWDVWWPVT</sequence>
<name>A0ABS8S883_DATST</name>
<organism evidence="1 2">
    <name type="scientific">Datura stramonium</name>
    <name type="common">Jimsonweed</name>
    <name type="synonym">Common thornapple</name>
    <dbReference type="NCBI Taxonomy" id="4076"/>
    <lineage>
        <taxon>Eukaryota</taxon>
        <taxon>Viridiplantae</taxon>
        <taxon>Streptophyta</taxon>
        <taxon>Embryophyta</taxon>
        <taxon>Tracheophyta</taxon>
        <taxon>Spermatophyta</taxon>
        <taxon>Magnoliopsida</taxon>
        <taxon>eudicotyledons</taxon>
        <taxon>Gunneridae</taxon>
        <taxon>Pentapetalae</taxon>
        <taxon>asterids</taxon>
        <taxon>lamiids</taxon>
        <taxon>Solanales</taxon>
        <taxon>Solanaceae</taxon>
        <taxon>Solanoideae</taxon>
        <taxon>Datureae</taxon>
        <taxon>Datura</taxon>
    </lineage>
</organism>
<comment type="caution">
    <text evidence="1">The sequence shown here is derived from an EMBL/GenBank/DDBJ whole genome shotgun (WGS) entry which is preliminary data.</text>
</comment>
<reference evidence="1 2" key="1">
    <citation type="journal article" date="2021" name="BMC Genomics">
        <title>Datura genome reveals duplications of psychoactive alkaloid biosynthetic genes and high mutation rate following tissue culture.</title>
        <authorList>
            <person name="Rajewski A."/>
            <person name="Carter-House D."/>
            <person name="Stajich J."/>
            <person name="Litt A."/>
        </authorList>
    </citation>
    <scope>NUCLEOTIDE SEQUENCE [LARGE SCALE GENOMIC DNA]</scope>
    <source>
        <strain evidence="1">AR-01</strain>
    </source>
</reference>
<evidence type="ECO:0000313" key="1">
    <source>
        <dbReference type="EMBL" id="MCD7455027.1"/>
    </source>
</evidence>
<gene>
    <name evidence="1" type="ORF">HAX54_026810</name>
</gene>
<dbReference type="EMBL" id="JACEIK010000326">
    <property type="protein sequence ID" value="MCD7455027.1"/>
    <property type="molecule type" value="Genomic_DNA"/>
</dbReference>
<keyword evidence="2" id="KW-1185">Reference proteome</keyword>
<dbReference type="Proteomes" id="UP000823775">
    <property type="component" value="Unassembled WGS sequence"/>
</dbReference>
<accession>A0ABS8S883</accession>
<evidence type="ECO:0000313" key="2">
    <source>
        <dbReference type="Proteomes" id="UP000823775"/>
    </source>
</evidence>
<protein>
    <submittedName>
        <fullName evidence="1">Uncharacterized protein</fullName>
    </submittedName>
</protein>